<dbReference type="eggNOG" id="COG1670">
    <property type="taxonomic scope" value="Bacteria"/>
</dbReference>
<evidence type="ECO:0000259" key="2">
    <source>
        <dbReference type="PROSITE" id="PS51186"/>
    </source>
</evidence>
<gene>
    <name evidence="3" type="ordered locus">PCC8801_0579</name>
</gene>
<dbReference type="PROSITE" id="PS51186">
    <property type="entry name" value="GNAT"/>
    <property type="match status" value="1"/>
</dbReference>
<dbReference type="GO" id="GO:0046677">
    <property type="term" value="P:response to antibiotic"/>
    <property type="evidence" value="ECO:0007669"/>
    <property type="project" value="UniProtKB-KW"/>
</dbReference>
<reference evidence="4" key="1">
    <citation type="journal article" date="2011" name="MBio">
        <title>Novel metabolic attributes of the genus Cyanothece, comprising a group of unicellular nitrogen-fixing Cyanobacteria.</title>
        <authorList>
            <person name="Bandyopadhyay A."/>
            <person name="Elvitigala T."/>
            <person name="Welsh E."/>
            <person name="Stockel J."/>
            <person name="Liberton M."/>
            <person name="Min H."/>
            <person name="Sherman L.A."/>
            <person name="Pakrasi H.B."/>
        </authorList>
    </citation>
    <scope>NUCLEOTIDE SEQUENCE [LARGE SCALE GENOMIC DNA]</scope>
    <source>
        <strain evidence="4">PCC 8801</strain>
    </source>
</reference>
<dbReference type="GO" id="GO:0016410">
    <property type="term" value="F:N-acyltransferase activity"/>
    <property type="evidence" value="ECO:0007669"/>
    <property type="project" value="TreeGrafter"/>
</dbReference>
<dbReference type="PANTHER" id="PTHR31438">
    <property type="entry name" value="LYSINE N-ACYLTRANSFERASE C17G9.06C-RELATED"/>
    <property type="match status" value="1"/>
</dbReference>
<dbReference type="Pfam" id="PF13523">
    <property type="entry name" value="Acetyltransf_8"/>
    <property type="match status" value="1"/>
</dbReference>
<dbReference type="RefSeq" id="WP_012593945.1">
    <property type="nucleotide sequence ID" value="NC_011726.1"/>
</dbReference>
<dbReference type="Gene3D" id="3.40.630.30">
    <property type="match status" value="1"/>
</dbReference>
<feature type="domain" description="N-acetyltransferase" evidence="2">
    <location>
        <begin position="9"/>
        <end position="168"/>
    </location>
</feature>
<evidence type="ECO:0000313" key="4">
    <source>
        <dbReference type="Proteomes" id="UP000008204"/>
    </source>
</evidence>
<dbReference type="STRING" id="41431.PCC8801_0579"/>
<dbReference type="OrthoDB" id="9795206at2"/>
<keyword evidence="4" id="KW-1185">Reference proteome</keyword>
<proteinExistence type="predicted"/>
<dbReference type="HOGENOM" id="CLU_013985_12_0_3"/>
<keyword evidence="1" id="KW-0046">Antibiotic resistance</keyword>
<name>B7JVU7_RIPO1</name>
<dbReference type="InterPro" id="IPR000182">
    <property type="entry name" value="GNAT_dom"/>
</dbReference>
<accession>B7JVU7</accession>
<dbReference type="SUPFAM" id="SSF55729">
    <property type="entry name" value="Acyl-CoA N-acyltransferases (Nat)"/>
    <property type="match status" value="1"/>
</dbReference>
<keyword evidence="3" id="KW-0808">Transferase</keyword>
<dbReference type="PANTHER" id="PTHR31438:SF1">
    <property type="entry name" value="LYSINE N-ACYLTRANSFERASE C17G9.06C-RELATED"/>
    <property type="match status" value="1"/>
</dbReference>
<dbReference type="Proteomes" id="UP000008204">
    <property type="component" value="Chromosome"/>
</dbReference>
<organism evidence="3 4">
    <name type="scientific">Rippkaea orientalis (strain PCC 8801 / RF-1)</name>
    <name type="common">Cyanothece sp. (strain PCC 8801)</name>
    <dbReference type="NCBI Taxonomy" id="41431"/>
    <lineage>
        <taxon>Bacteria</taxon>
        <taxon>Bacillati</taxon>
        <taxon>Cyanobacteriota</taxon>
        <taxon>Cyanophyceae</taxon>
        <taxon>Oscillatoriophycideae</taxon>
        <taxon>Chroococcales</taxon>
        <taxon>Aphanothecaceae</taxon>
        <taxon>Rippkaea</taxon>
        <taxon>Rippkaea orientalis</taxon>
    </lineage>
</organism>
<dbReference type="InterPro" id="IPR016181">
    <property type="entry name" value="Acyl_CoA_acyltransferase"/>
</dbReference>
<dbReference type="AlphaFoldDB" id="B7JVU7"/>
<dbReference type="KEGG" id="cyp:PCC8801_0579"/>
<evidence type="ECO:0000256" key="1">
    <source>
        <dbReference type="ARBA" id="ARBA00023251"/>
    </source>
</evidence>
<evidence type="ECO:0000313" key="3">
    <source>
        <dbReference type="EMBL" id="ACK64668.1"/>
    </source>
</evidence>
<dbReference type="EMBL" id="CP001287">
    <property type="protein sequence ID" value="ACK64668.1"/>
    <property type="molecule type" value="Genomic_DNA"/>
</dbReference>
<sequence length="170" mass="19282">MSKQIKQVDLVPFCQEEDSDRIQFWLNTAHVKKWWINPDNHFKNILNHPSSDHGIIIADGIKVGYLRWQKVDMLELASVGITTIPEGSIDIDIFIGEKDYIGCGIGSRILKQLVNQLAQDTTIPLIGMATSVDNFIAIKAYQKVGFRCLFQFDSPTYGRCWILALNPQES</sequence>
<protein>
    <submittedName>
        <fullName evidence="3">GCN5-related N-acetyltransferase</fullName>
    </submittedName>
</protein>